<sequence length="125" mass="14383">MAELLYPFGDDNFHTQFGRQSSDFDFLWRQKKCEVALSMVTLHVSHAVGRGPGLFDLLCDAPIQLVDTSDAAILAKFHRLWMEYPSRHGTEPTSFFTFGSDPELLEFWEVDICHKASNKDNWWVA</sequence>
<evidence type="ECO:0000313" key="2">
    <source>
        <dbReference type="Proteomes" id="UP001172102"/>
    </source>
</evidence>
<keyword evidence="2" id="KW-1185">Reference proteome</keyword>
<accession>A0AA40AQ88</accession>
<organism evidence="1 2">
    <name type="scientific">Lasiosphaeris hirsuta</name>
    <dbReference type="NCBI Taxonomy" id="260670"/>
    <lineage>
        <taxon>Eukaryota</taxon>
        <taxon>Fungi</taxon>
        <taxon>Dikarya</taxon>
        <taxon>Ascomycota</taxon>
        <taxon>Pezizomycotina</taxon>
        <taxon>Sordariomycetes</taxon>
        <taxon>Sordariomycetidae</taxon>
        <taxon>Sordariales</taxon>
        <taxon>Lasiosphaeriaceae</taxon>
        <taxon>Lasiosphaeris</taxon>
    </lineage>
</organism>
<dbReference type="Proteomes" id="UP001172102">
    <property type="component" value="Unassembled WGS sequence"/>
</dbReference>
<name>A0AA40AQ88_9PEZI</name>
<proteinExistence type="predicted"/>
<comment type="caution">
    <text evidence="1">The sequence shown here is derived from an EMBL/GenBank/DDBJ whole genome shotgun (WGS) entry which is preliminary data.</text>
</comment>
<reference evidence="1" key="1">
    <citation type="submission" date="2023-06" db="EMBL/GenBank/DDBJ databases">
        <title>Genome-scale phylogeny and comparative genomics of the fungal order Sordariales.</title>
        <authorList>
            <consortium name="Lawrence Berkeley National Laboratory"/>
            <person name="Hensen N."/>
            <person name="Bonometti L."/>
            <person name="Westerberg I."/>
            <person name="Brannstrom I.O."/>
            <person name="Guillou S."/>
            <person name="Cros-Aarteil S."/>
            <person name="Calhoun S."/>
            <person name="Haridas S."/>
            <person name="Kuo A."/>
            <person name="Mondo S."/>
            <person name="Pangilinan J."/>
            <person name="Riley R."/>
            <person name="Labutti K."/>
            <person name="Andreopoulos B."/>
            <person name="Lipzen A."/>
            <person name="Chen C."/>
            <person name="Yanf M."/>
            <person name="Daum C."/>
            <person name="Ng V."/>
            <person name="Clum A."/>
            <person name="Steindorff A."/>
            <person name="Ohm R."/>
            <person name="Martin F."/>
            <person name="Silar P."/>
            <person name="Natvig D."/>
            <person name="Lalanne C."/>
            <person name="Gautier V."/>
            <person name="Ament-Velasquez S.L."/>
            <person name="Kruys A."/>
            <person name="Hutchinson M.I."/>
            <person name="Powell A.J."/>
            <person name="Barry K."/>
            <person name="Miller A.N."/>
            <person name="Grigoriev I.V."/>
            <person name="Debuchy R."/>
            <person name="Gladieux P."/>
            <person name="Thoren M.H."/>
            <person name="Johannesson H."/>
        </authorList>
    </citation>
    <scope>NUCLEOTIDE SEQUENCE</scope>
    <source>
        <strain evidence="1">SMH4607-1</strain>
    </source>
</reference>
<evidence type="ECO:0000313" key="1">
    <source>
        <dbReference type="EMBL" id="KAK0720014.1"/>
    </source>
</evidence>
<protein>
    <submittedName>
        <fullName evidence="1">Uncharacterized protein</fullName>
    </submittedName>
</protein>
<dbReference type="EMBL" id="JAUKUA010000003">
    <property type="protein sequence ID" value="KAK0720014.1"/>
    <property type="molecule type" value="Genomic_DNA"/>
</dbReference>
<dbReference type="AlphaFoldDB" id="A0AA40AQ88"/>
<gene>
    <name evidence="1" type="ORF">B0H67DRAFT_552269</name>
</gene>